<evidence type="ECO:0000256" key="1">
    <source>
        <dbReference type="ARBA" id="ARBA00023157"/>
    </source>
</evidence>
<feature type="transmembrane region" description="Helical" evidence="4">
    <location>
        <begin position="73"/>
        <end position="98"/>
    </location>
</feature>
<comment type="caution">
    <text evidence="2">Lacks conserved residue(s) required for the propagation of feature annotation.</text>
</comment>
<name>A0A8B8C6Z9_CRAVI</name>
<feature type="compositionally biased region" description="Basic and acidic residues" evidence="3">
    <location>
        <begin position="171"/>
        <end position="189"/>
    </location>
</feature>
<keyword evidence="6" id="KW-1185">Reference proteome</keyword>
<dbReference type="Proteomes" id="UP000694844">
    <property type="component" value="Chromosome 10"/>
</dbReference>
<gene>
    <name evidence="7" type="primary">LOC111116783</name>
</gene>
<feature type="region of interest" description="Disordered" evidence="3">
    <location>
        <begin position="109"/>
        <end position="223"/>
    </location>
</feature>
<dbReference type="RefSeq" id="XP_022311493.1">
    <property type="nucleotide sequence ID" value="XM_022455785.1"/>
</dbReference>
<reference evidence="7" key="1">
    <citation type="submission" date="2025-08" db="UniProtKB">
        <authorList>
            <consortium name="RefSeq"/>
        </authorList>
    </citation>
    <scope>IDENTIFICATION</scope>
    <source>
        <tissue evidence="7">Whole sample</tissue>
    </source>
</reference>
<accession>A0A8B8C6Z9</accession>
<evidence type="ECO:0000259" key="5">
    <source>
        <dbReference type="PROSITE" id="PS50923"/>
    </source>
</evidence>
<feature type="disulfide bond" evidence="2">
    <location>
        <begin position="3"/>
        <end position="46"/>
    </location>
</feature>
<dbReference type="GeneID" id="111116783"/>
<dbReference type="PROSITE" id="PS50923">
    <property type="entry name" value="SUSHI"/>
    <property type="match status" value="1"/>
</dbReference>
<keyword evidence="4" id="KW-0472">Membrane</keyword>
<evidence type="ECO:0000256" key="2">
    <source>
        <dbReference type="PROSITE-ProRule" id="PRU00302"/>
    </source>
</evidence>
<protein>
    <submittedName>
        <fullName evidence="7">Uncharacterized protein LOC111116783</fullName>
    </submittedName>
</protein>
<dbReference type="OrthoDB" id="6123572at2759"/>
<evidence type="ECO:0000313" key="6">
    <source>
        <dbReference type="Proteomes" id="UP000694844"/>
    </source>
</evidence>
<keyword evidence="1 2" id="KW-1015">Disulfide bond</keyword>
<evidence type="ECO:0000256" key="4">
    <source>
        <dbReference type="SAM" id="Phobius"/>
    </source>
</evidence>
<keyword evidence="4" id="KW-0812">Transmembrane</keyword>
<dbReference type="Gene3D" id="2.10.70.10">
    <property type="entry name" value="Complement Module, domain 1"/>
    <property type="match status" value="1"/>
</dbReference>
<dbReference type="KEGG" id="cvn:111116783"/>
<proteinExistence type="predicted"/>
<keyword evidence="2" id="KW-0768">Sushi</keyword>
<evidence type="ECO:0000313" key="7">
    <source>
        <dbReference type="RefSeq" id="XP_022311493.1"/>
    </source>
</evidence>
<organism evidence="6 7">
    <name type="scientific">Crassostrea virginica</name>
    <name type="common">Eastern oyster</name>
    <dbReference type="NCBI Taxonomy" id="6565"/>
    <lineage>
        <taxon>Eukaryota</taxon>
        <taxon>Metazoa</taxon>
        <taxon>Spiralia</taxon>
        <taxon>Lophotrochozoa</taxon>
        <taxon>Mollusca</taxon>
        <taxon>Bivalvia</taxon>
        <taxon>Autobranchia</taxon>
        <taxon>Pteriomorphia</taxon>
        <taxon>Ostreida</taxon>
        <taxon>Ostreoidea</taxon>
        <taxon>Ostreidae</taxon>
        <taxon>Crassostrea</taxon>
    </lineage>
</organism>
<dbReference type="AlphaFoldDB" id="A0A8B8C6Z9"/>
<evidence type="ECO:0000256" key="3">
    <source>
        <dbReference type="SAM" id="MobiDB-lite"/>
    </source>
</evidence>
<dbReference type="CDD" id="cd00033">
    <property type="entry name" value="CCP"/>
    <property type="match status" value="1"/>
</dbReference>
<feature type="domain" description="Sushi" evidence="5">
    <location>
        <begin position="1"/>
        <end position="63"/>
    </location>
</feature>
<dbReference type="InterPro" id="IPR000436">
    <property type="entry name" value="Sushi_SCR_CCP_dom"/>
</dbReference>
<keyword evidence="4" id="KW-1133">Transmembrane helix</keyword>
<sequence length="223" mass="25598">MSCPEIKPDTDPDFILSSYNTSIDTQILIGCKKFGYRLEGPYNVTCLDNRTWSENLNKLECKWTGELNMYEKIVIGTGAGCLGLLLLGLMLICCCSYIHNQHMKKRRAASQRSYSQFDPPQKDPSPGGDYIRQSGPYVDRITPQEYSQGDGYRRPQGVIDDPSNYHIYTGRKSDVNGKSAYRYDNRAYESQDQGYHDNGQNKEQPYWNGQIPRPQVRDSKPYY</sequence>